<reference evidence="2 3" key="1">
    <citation type="submission" date="2019-10" db="EMBL/GenBank/DDBJ databases">
        <title>Bifidobacterium from non-human primates.</title>
        <authorList>
            <person name="Modesto M."/>
        </authorList>
    </citation>
    <scope>NUCLEOTIDE SEQUENCE [LARGE SCALE GENOMIC DNA]</scope>
    <source>
        <strain evidence="2 3">SMA15</strain>
    </source>
</reference>
<dbReference type="AlphaFoldDB" id="A0A6L9SRG5"/>
<gene>
    <name evidence="2" type="ORF">GFD21_05090</name>
</gene>
<dbReference type="EMBL" id="WHZV01000003">
    <property type="protein sequence ID" value="NEG55156.1"/>
    <property type="molecule type" value="Genomic_DNA"/>
</dbReference>
<organism evidence="2 3">
    <name type="scientific">Bifidobacterium platyrrhinorum</name>
    <dbReference type="NCBI Taxonomy" id="2661628"/>
    <lineage>
        <taxon>Bacteria</taxon>
        <taxon>Bacillati</taxon>
        <taxon>Actinomycetota</taxon>
        <taxon>Actinomycetes</taxon>
        <taxon>Bifidobacteriales</taxon>
        <taxon>Bifidobacteriaceae</taxon>
        <taxon>Bifidobacterium</taxon>
    </lineage>
</organism>
<comment type="caution">
    <text evidence="2">The sequence shown here is derived from an EMBL/GenBank/DDBJ whole genome shotgun (WGS) entry which is preliminary data.</text>
</comment>
<evidence type="ECO:0000313" key="2">
    <source>
        <dbReference type="EMBL" id="NEG55156.1"/>
    </source>
</evidence>
<feature type="transmembrane region" description="Helical" evidence="1">
    <location>
        <begin position="7"/>
        <end position="26"/>
    </location>
</feature>
<protein>
    <submittedName>
        <fullName evidence="2">Uncharacterized protein</fullName>
    </submittedName>
</protein>
<keyword evidence="1" id="KW-0472">Membrane</keyword>
<evidence type="ECO:0000313" key="3">
    <source>
        <dbReference type="Proteomes" id="UP000483293"/>
    </source>
</evidence>
<dbReference type="Proteomes" id="UP000483293">
    <property type="component" value="Unassembled WGS sequence"/>
</dbReference>
<dbReference type="RefSeq" id="WP_163196860.1">
    <property type="nucleotide sequence ID" value="NZ_WHZV01000003.1"/>
</dbReference>
<keyword evidence="1" id="KW-0812">Transmembrane</keyword>
<keyword evidence="3" id="KW-1185">Reference proteome</keyword>
<proteinExistence type="predicted"/>
<name>A0A6L9SRG5_9BIFI</name>
<accession>A0A6L9SRG5</accession>
<feature type="transmembrane region" description="Helical" evidence="1">
    <location>
        <begin position="32"/>
        <end position="55"/>
    </location>
</feature>
<evidence type="ECO:0000256" key="1">
    <source>
        <dbReference type="SAM" id="Phobius"/>
    </source>
</evidence>
<feature type="transmembrane region" description="Helical" evidence="1">
    <location>
        <begin position="101"/>
        <end position="121"/>
    </location>
</feature>
<feature type="transmembrane region" description="Helical" evidence="1">
    <location>
        <begin position="76"/>
        <end position="95"/>
    </location>
</feature>
<sequence>MTFNRYILLRAVIETVGALSCALQIIMRNDVVGLVATVVVALAWAGGELWVVMVLRRNNPRRDELSDLHQSLAMQFALIALIAVLVAVGFVYTILNLLSPYWLHVIPPMLLPALAMAALALSDVRYLWLERSGADGDDDED</sequence>
<keyword evidence="1" id="KW-1133">Transmembrane helix</keyword>